<organism evidence="1 2">
    <name type="scientific">Rattus norvegicus</name>
    <name type="common">Rat</name>
    <dbReference type="NCBI Taxonomy" id="10116"/>
    <lineage>
        <taxon>Eukaryota</taxon>
        <taxon>Metazoa</taxon>
        <taxon>Chordata</taxon>
        <taxon>Craniata</taxon>
        <taxon>Vertebrata</taxon>
        <taxon>Euteleostomi</taxon>
        <taxon>Mammalia</taxon>
        <taxon>Eutheria</taxon>
        <taxon>Euarchontoglires</taxon>
        <taxon>Glires</taxon>
        <taxon>Rodentia</taxon>
        <taxon>Myomorpha</taxon>
        <taxon>Muroidea</taxon>
        <taxon>Muridae</taxon>
        <taxon>Murinae</taxon>
        <taxon>Rattus</taxon>
    </lineage>
</organism>
<accession>A6J717</accession>
<sequence>MVVLGNPRRKNFPPWPGG</sequence>
<protein>
    <submittedName>
        <fullName evidence="1">RCG43965</fullName>
    </submittedName>
</protein>
<reference evidence="2" key="1">
    <citation type="submission" date="2005-09" db="EMBL/GenBank/DDBJ databases">
        <authorList>
            <person name="Mural R.J."/>
            <person name="Li P.W."/>
            <person name="Adams M.D."/>
            <person name="Amanatides P.G."/>
            <person name="Baden-Tillson H."/>
            <person name="Barnstead M."/>
            <person name="Chin S.H."/>
            <person name="Dew I."/>
            <person name="Evans C.A."/>
            <person name="Ferriera S."/>
            <person name="Flanigan M."/>
            <person name="Fosler C."/>
            <person name="Glodek A."/>
            <person name="Gu Z."/>
            <person name="Holt R.A."/>
            <person name="Jennings D."/>
            <person name="Kraft C.L."/>
            <person name="Lu F."/>
            <person name="Nguyen T."/>
            <person name="Nusskern D.R."/>
            <person name="Pfannkoch C.M."/>
            <person name="Sitter C."/>
            <person name="Sutton G.G."/>
            <person name="Venter J.C."/>
            <person name="Wang Z."/>
            <person name="Woodage T."/>
            <person name="Zheng X.H."/>
            <person name="Zhong F."/>
        </authorList>
    </citation>
    <scope>NUCLEOTIDE SEQUENCE [LARGE SCALE GENOMIC DNA]</scope>
    <source>
        <strain>BN</strain>
        <strain evidence="2">Sprague-Dawley</strain>
    </source>
</reference>
<proteinExistence type="predicted"/>
<dbReference type="AlphaFoldDB" id="A6J717"/>
<evidence type="ECO:0000313" key="1">
    <source>
        <dbReference type="EMBL" id="EDL98167.1"/>
    </source>
</evidence>
<name>A6J717_RAT</name>
<dbReference type="Proteomes" id="UP000234681">
    <property type="component" value="Chromosome 17"/>
</dbReference>
<dbReference type="EMBL" id="CH473977">
    <property type="protein sequence ID" value="EDL98167.1"/>
    <property type="molecule type" value="Genomic_DNA"/>
</dbReference>
<gene>
    <name evidence="1" type="ORF">rCG_43965</name>
</gene>
<evidence type="ECO:0000313" key="2">
    <source>
        <dbReference type="Proteomes" id="UP000234681"/>
    </source>
</evidence>